<protein>
    <submittedName>
        <fullName evidence="3">DNA-directed RNA polymerase II subunit GRINL1A</fullName>
    </submittedName>
</protein>
<dbReference type="PANTHER" id="PTHR23171">
    <property type="entry name" value="GDOWN1"/>
    <property type="match status" value="1"/>
</dbReference>
<dbReference type="OrthoDB" id="2408655at2759"/>
<dbReference type="InterPro" id="IPR026213">
    <property type="entry name" value="GRINL1"/>
</dbReference>
<dbReference type="GO" id="GO:0005634">
    <property type="term" value="C:nucleus"/>
    <property type="evidence" value="ECO:0007669"/>
    <property type="project" value="InterPro"/>
</dbReference>
<dbReference type="KEGG" id="tpal:117652843"/>
<organism evidence="3">
    <name type="scientific">Thrips palmi</name>
    <name type="common">Melon thrips</name>
    <dbReference type="NCBI Taxonomy" id="161013"/>
    <lineage>
        <taxon>Eukaryota</taxon>
        <taxon>Metazoa</taxon>
        <taxon>Ecdysozoa</taxon>
        <taxon>Arthropoda</taxon>
        <taxon>Hexapoda</taxon>
        <taxon>Insecta</taxon>
        <taxon>Pterygota</taxon>
        <taxon>Neoptera</taxon>
        <taxon>Paraneoptera</taxon>
        <taxon>Thysanoptera</taxon>
        <taxon>Terebrantia</taxon>
        <taxon>Thripoidea</taxon>
        <taxon>Thripidae</taxon>
        <taxon>Thrips</taxon>
    </lineage>
</organism>
<dbReference type="PRINTS" id="PR02085">
    <property type="entry name" value="POLR2GRINL1"/>
</dbReference>
<dbReference type="GO" id="GO:0035556">
    <property type="term" value="P:intracellular signal transduction"/>
    <property type="evidence" value="ECO:0007669"/>
    <property type="project" value="TreeGrafter"/>
</dbReference>
<dbReference type="GO" id="GO:0000428">
    <property type="term" value="C:DNA-directed RNA polymerase complex"/>
    <property type="evidence" value="ECO:0007669"/>
    <property type="project" value="UniProtKB-KW"/>
</dbReference>
<feature type="compositionally biased region" description="Basic and acidic residues" evidence="1">
    <location>
        <begin position="182"/>
        <end position="213"/>
    </location>
</feature>
<keyword evidence="3" id="KW-0240">DNA-directed RNA polymerase</keyword>
<dbReference type="FunCoup" id="A0A6P9ADM8">
    <property type="interactions" value="856"/>
</dbReference>
<accession>A0A6P9ADM8</accession>
<dbReference type="RefSeq" id="XP_034253891.1">
    <property type="nucleotide sequence ID" value="XM_034398000.1"/>
</dbReference>
<evidence type="ECO:0000313" key="3">
    <source>
        <dbReference type="RefSeq" id="XP_034253891.1"/>
    </source>
</evidence>
<dbReference type="InParanoid" id="A0A6P9ADM8"/>
<dbReference type="AlphaFoldDB" id="A0A6P9ADM8"/>
<gene>
    <name evidence="3" type="primary">LOC117652843</name>
</gene>
<sequence>MDPQPVPSAASLVAKPESIIKKVPGKLVPLPKEKDVYMGDLSKKSVAELKELLERQVRILSNKSLVNKLADKGSKATELKERIEKELQSRDDVNKAANLLSAMSLNQLNALEWTGHCTPGLRYKHPTHESVTNIDYEETDPLKILVSHSGTTDHQKHLRILKPEASLIKPEDLIVSDEDHNDENIQRVESKQDKESDVIRNETSDPQENKEKWEQKFSPTFPLPDEPEPFAHFICERYGHKEAKERFKPNKPLKPFTGSFPLKPTGRVSSKPKRWEETNVTPPLPLHPDTKLLSIEESLELQREQNQKLKEVQMRHAAEKLSSLHGIRMAEDIPISIVNSMAYRGQAECNSDSDDDCLNDTELEENHDEDQLDTGTTVVYTVET</sequence>
<evidence type="ECO:0000313" key="2">
    <source>
        <dbReference type="Proteomes" id="UP000515158"/>
    </source>
</evidence>
<proteinExistence type="predicted"/>
<dbReference type="GO" id="GO:0006368">
    <property type="term" value="P:transcription elongation by RNA polymerase II"/>
    <property type="evidence" value="ECO:0007669"/>
    <property type="project" value="InterPro"/>
</dbReference>
<dbReference type="InterPro" id="IPR051375">
    <property type="entry name" value="Tuftelin_GRINL1A/MYZAP/CCD68"/>
</dbReference>
<dbReference type="Proteomes" id="UP000515158">
    <property type="component" value="Unplaced"/>
</dbReference>
<keyword evidence="3" id="KW-0804">Transcription</keyword>
<feature type="region of interest" description="Disordered" evidence="1">
    <location>
        <begin position="173"/>
        <end position="213"/>
    </location>
</feature>
<evidence type="ECO:0000256" key="1">
    <source>
        <dbReference type="SAM" id="MobiDB-lite"/>
    </source>
</evidence>
<name>A0A6P9ADM8_THRPL</name>
<dbReference type="PANTHER" id="PTHR23171:SF13">
    <property type="entry name" value="DNA-DIRECTED RNA POLYMERASE II SUBUNIT GRINL1A"/>
    <property type="match status" value="1"/>
</dbReference>
<dbReference type="GO" id="GO:0003711">
    <property type="term" value="F:transcription elongation factor activity"/>
    <property type="evidence" value="ECO:0007669"/>
    <property type="project" value="InterPro"/>
</dbReference>
<dbReference type="GeneID" id="117652843"/>
<dbReference type="CTD" id="81488"/>
<reference evidence="3" key="1">
    <citation type="submission" date="2025-08" db="UniProtKB">
        <authorList>
            <consortium name="RefSeq"/>
        </authorList>
    </citation>
    <scope>IDENTIFICATION</scope>
    <source>
        <tissue evidence="3">Total insect</tissue>
    </source>
</reference>
<feature type="region of interest" description="Disordered" evidence="1">
    <location>
        <begin position="248"/>
        <end position="285"/>
    </location>
</feature>
<dbReference type="Pfam" id="PF15328">
    <property type="entry name" value="GCOM2"/>
    <property type="match status" value="1"/>
</dbReference>
<keyword evidence="2" id="KW-1185">Reference proteome</keyword>